<proteinExistence type="predicted"/>
<name>A0A918LF67_9PSEU</name>
<evidence type="ECO:0000313" key="1">
    <source>
        <dbReference type="EMBL" id="GGS40515.1"/>
    </source>
</evidence>
<dbReference type="Proteomes" id="UP000660680">
    <property type="component" value="Unassembled WGS sequence"/>
</dbReference>
<organism evidence="1 2">
    <name type="scientific">Actinokineospora fastidiosa</name>
    <dbReference type="NCBI Taxonomy" id="1816"/>
    <lineage>
        <taxon>Bacteria</taxon>
        <taxon>Bacillati</taxon>
        <taxon>Actinomycetota</taxon>
        <taxon>Actinomycetes</taxon>
        <taxon>Pseudonocardiales</taxon>
        <taxon>Pseudonocardiaceae</taxon>
        <taxon>Actinokineospora</taxon>
    </lineage>
</organism>
<accession>A0A918LF67</accession>
<dbReference type="EMBL" id="BMRB01000003">
    <property type="protein sequence ID" value="GGS40515.1"/>
    <property type="molecule type" value="Genomic_DNA"/>
</dbReference>
<sequence length="73" mass="7785">MIFDERERGVIVIIDCDRCVARVEDACGDCVVSVLLGVPPSVEFDQAERAAIAALAAAGMIPRLRLALVEKSA</sequence>
<comment type="caution">
    <text evidence="1">The sequence shown here is derived from an EMBL/GenBank/DDBJ whole genome shotgun (WGS) entry which is preliminary data.</text>
</comment>
<reference evidence="1" key="2">
    <citation type="submission" date="2020-09" db="EMBL/GenBank/DDBJ databases">
        <authorList>
            <person name="Sun Q."/>
            <person name="Ohkuma M."/>
        </authorList>
    </citation>
    <scope>NUCLEOTIDE SEQUENCE</scope>
    <source>
        <strain evidence="1">JCM 3276</strain>
    </source>
</reference>
<dbReference type="AlphaFoldDB" id="A0A918LF67"/>
<evidence type="ECO:0000313" key="2">
    <source>
        <dbReference type="Proteomes" id="UP000660680"/>
    </source>
</evidence>
<reference evidence="1" key="1">
    <citation type="journal article" date="2014" name="Int. J. Syst. Evol. Microbiol.">
        <title>Complete genome sequence of Corynebacterium casei LMG S-19264T (=DSM 44701T), isolated from a smear-ripened cheese.</title>
        <authorList>
            <consortium name="US DOE Joint Genome Institute (JGI-PGF)"/>
            <person name="Walter F."/>
            <person name="Albersmeier A."/>
            <person name="Kalinowski J."/>
            <person name="Ruckert C."/>
        </authorList>
    </citation>
    <scope>NUCLEOTIDE SEQUENCE</scope>
    <source>
        <strain evidence="1">JCM 3276</strain>
    </source>
</reference>
<protein>
    <submittedName>
        <fullName evidence="1">Uncharacterized protein</fullName>
    </submittedName>
</protein>
<gene>
    <name evidence="1" type="ORF">GCM10010171_38770</name>
</gene>
<keyword evidence="2" id="KW-1185">Reference proteome</keyword>